<dbReference type="EMBL" id="BAAAEJ010000007">
    <property type="protein sequence ID" value="GAA0390754.1"/>
    <property type="molecule type" value="Genomic_DNA"/>
</dbReference>
<organism evidence="2 3">
    <name type="scientific">Brevundimonas terrae</name>
    <dbReference type="NCBI Taxonomy" id="363631"/>
    <lineage>
        <taxon>Bacteria</taxon>
        <taxon>Pseudomonadati</taxon>
        <taxon>Pseudomonadota</taxon>
        <taxon>Alphaproteobacteria</taxon>
        <taxon>Caulobacterales</taxon>
        <taxon>Caulobacteraceae</taxon>
        <taxon>Brevundimonas</taxon>
    </lineage>
</organism>
<reference evidence="3" key="1">
    <citation type="journal article" date="2019" name="Int. J. Syst. Evol. Microbiol.">
        <title>The Global Catalogue of Microorganisms (GCM) 10K type strain sequencing project: providing services to taxonomists for standard genome sequencing and annotation.</title>
        <authorList>
            <consortium name="The Broad Institute Genomics Platform"/>
            <consortium name="The Broad Institute Genome Sequencing Center for Infectious Disease"/>
            <person name="Wu L."/>
            <person name="Ma J."/>
        </authorList>
    </citation>
    <scope>NUCLEOTIDE SEQUENCE [LARGE SCALE GENOMIC DNA]</scope>
    <source>
        <strain evidence="3">JCM 13476</strain>
    </source>
</reference>
<evidence type="ECO:0000313" key="3">
    <source>
        <dbReference type="Proteomes" id="UP001500791"/>
    </source>
</evidence>
<name>A0ABP3I7I7_9CAUL</name>
<gene>
    <name evidence="2" type="ORF">GCM10009093_16710</name>
</gene>
<dbReference type="PROSITE" id="PS51257">
    <property type="entry name" value="PROKAR_LIPOPROTEIN"/>
    <property type="match status" value="1"/>
</dbReference>
<dbReference type="Proteomes" id="UP001500791">
    <property type="component" value="Unassembled WGS sequence"/>
</dbReference>
<dbReference type="RefSeq" id="WP_167176718.1">
    <property type="nucleotide sequence ID" value="NZ_BAAAEJ010000007.1"/>
</dbReference>
<sequence length="213" mass="21924">MIKQTAFVAAAAMLVLAGCSQGATPAENTQSAKSNFKLPDTCKDHYLLAALPAPADLGGKSLTSVECQPFSVEMVWGDEMSPTKIILVDSQGPNGDLPAGLADMGRKLPMDASRTAITMTKGVQEAALAYPASLAELGGEDYLSIVKEAGGGLVYALPVEPKDSGGEVGALIGIVKDRYSLTIGIEDGNIIGIAAGEAAYAPWLSALRLSALQ</sequence>
<evidence type="ECO:0000256" key="1">
    <source>
        <dbReference type="SAM" id="SignalP"/>
    </source>
</evidence>
<proteinExistence type="predicted"/>
<keyword evidence="1" id="KW-0732">Signal</keyword>
<feature type="signal peptide" evidence="1">
    <location>
        <begin position="1"/>
        <end position="25"/>
    </location>
</feature>
<feature type="chain" id="PRO_5046969176" evidence="1">
    <location>
        <begin position="26"/>
        <end position="213"/>
    </location>
</feature>
<comment type="caution">
    <text evidence="2">The sequence shown here is derived from an EMBL/GenBank/DDBJ whole genome shotgun (WGS) entry which is preliminary data.</text>
</comment>
<keyword evidence="3" id="KW-1185">Reference proteome</keyword>
<accession>A0ABP3I7I7</accession>
<protein>
    <submittedName>
        <fullName evidence="2">Uncharacterized protein</fullName>
    </submittedName>
</protein>
<evidence type="ECO:0000313" key="2">
    <source>
        <dbReference type="EMBL" id="GAA0390754.1"/>
    </source>
</evidence>